<organism evidence="2 3">
    <name type="scientific">Cohnella zeiphila</name>
    <dbReference type="NCBI Taxonomy" id="2761120"/>
    <lineage>
        <taxon>Bacteria</taxon>
        <taxon>Bacillati</taxon>
        <taxon>Bacillota</taxon>
        <taxon>Bacilli</taxon>
        <taxon>Bacillales</taxon>
        <taxon>Paenibacillaceae</taxon>
        <taxon>Cohnella</taxon>
    </lineage>
</organism>
<protein>
    <submittedName>
        <fullName evidence="2">Uncharacterized protein</fullName>
    </submittedName>
</protein>
<comment type="caution">
    <text evidence="2">The sequence shown here is derived from an EMBL/GenBank/DDBJ whole genome shotgun (WGS) entry which is preliminary data.</text>
</comment>
<reference evidence="2 3" key="1">
    <citation type="submission" date="2020-08" db="EMBL/GenBank/DDBJ databases">
        <title>Cohnella phylogeny.</title>
        <authorList>
            <person name="Dunlap C."/>
        </authorList>
    </citation>
    <scope>NUCLEOTIDE SEQUENCE [LARGE SCALE GENOMIC DNA]</scope>
    <source>
        <strain evidence="2 3">CBP 2801</strain>
    </source>
</reference>
<evidence type="ECO:0000313" key="3">
    <source>
        <dbReference type="Proteomes" id="UP000564644"/>
    </source>
</evidence>
<dbReference type="EMBL" id="JACJVO010000013">
    <property type="protein sequence ID" value="MBB6731638.1"/>
    <property type="molecule type" value="Genomic_DNA"/>
</dbReference>
<dbReference type="Proteomes" id="UP000564644">
    <property type="component" value="Unassembled WGS sequence"/>
</dbReference>
<accession>A0A7X0SKF6</accession>
<dbReference type="AlphaFoldDB" id="A0A7X0SKF6"/>
<keyword evidence="3" id="KW-1185">Reference proteome</keyword>
<evidence type="ECO:0000313" key="2">
    <source>
        <dbReference type="EMBL" id="MBB6731638.1"/>
    </source>
</evidence>
<gene>
    <name evidence="2" type="ORF">H7C18_12020</name>
</gene>
<name>A0A7X0SKF6_9BACL</name>
<feature type="region of interest" description="Disordered" evidence="1">
    <location>
        <begin position="1"/>
        <end position="30"/>
    </location>
</feature>
<sequence>MNENQPSKPVIVWESRREERSVGQSEGEATSRVIPLGDAADAAAPVIRISSSGFGGAVRLTARPSHGSPRAELRSAA</sequence>
<evidence type="ECO:0000256" key="1">
    <source>
        <dbReference type="SAM" id="MobiDB-lite"/>
    </source>
</evidence>
<proteinExistence type="predicted"/>
<dbReference type="RefSeq" id="WP_185129312.1">
    <property type="nucleotide sequence ID" value="NZ_JACJVO010000013.1"/>
</dbReference>